<evidence type="ECO:0000313" key="2">
    <source>
        <dbReference type="Proteomes" id="UP000020529"/>
    </source>
</evidence>
<dbReference type="PANTHER" id="PTHR21197">
    <property type="entry name" value="UDP-GALACTOPYRANOSE MUTASE"/>
    <property type="match status" value="1"/>
</dbReference>
<sequence>MSKIAIIGGGISGLSMANLLQKSNHVTVFERDSKPGGLIKCEVVNGNLYHTVGGHVFNSKRKDVLNWFWSFFDCKKDFVSAIRNATISMPEYGNIGYPIENHLYQLPKEVSSSIIKELVERRKIPKMNLNNFEMFLQGQFGTILYEMYFRSYNEKIWKKPLNKIPLSWLEDKLPMPTVEDIILNNIYRVEEQKMVHSSFFYAKKNGSQFLADVLAKHIVVKYNTEVMSLEKDKGKWIVNGECFDKIIFCGNIKQLPALVNNSFELTDEMRLAIKDLEYHGTTSVFCKIDKNPYSWIYMPNREYLSHRIICTGNFSQFNNVDRESLTATVEFTDYLAENEIRENLLKIPYNPQYITHKYTEYTYPIQTDKTREMINSLKRILKLQNIYLLGRFAEWEYYNMDAAIGAAIDLYNNNFRN</sequence>
<organism evidence="1 2">
    <name type="scientific">Bacteroides fragilis str. 3988T(B)14</name>
    <dbReference type="NCBI Taxonomy" id="1339315"/>
    <lineage>
        <taxon>Bacteria</taxon>
        <taxon>Pseudomonadati</taxon>
        <taxon>Bacteroidota</taxon>
        <taxon>Bacteroidia</taxon>
        <taxon>Bacteroidales</taxon>
        <taxon>Bacteroidaceae</taxon>
        <taxon>Bacteroides</taxon>
    </lineage>
</organism>
<name>A0A015W8K5_BACFG</name>
<accession>A0A015W8K5</accession>
<dbReference type="EMBL" id="JGCY01000090">
    <property type="protein sequence ID" value="EXY76820.1"/>
    <property type="molecule type" value="Genomic_DNA"/>
</dbReference>
<dbReference type="Gene3D" id="3.50.50.60">
    <property type="entry name" value="FAD/NAD(P)-binding domain"/>
    <property type="match status" value="1"/>
</dbReference>
<gene>
    <name evidence="1" type="ORF">M124_4279</name>
</gene>
<dbReference type="Pfam" id="PF13450">
    <property type="entry name" value="NAD_binding_8"/>
    <property type="match status" value="1"/>
</dbReference>
<dbReference type="SUPFAM" id="SSF51971">
    <property type="entry name" value="Nucleotide-binding domain"/>
    <property type="match status" value="1"/>
</dbReference>
<proteinExistence type="predicted"/>
<dbReference type="PANTHER" id="PTHR21197:SF0">
    <property type="entry name" value="UDP-GALACTOPYRANOSE MUTASE"/>
    <property type="match status" value="1"/>
</dbReference>
<dbReference type="Proteomes" id="UP000020529">
    <property type="component" value="Unassembled WGS sequence"/>
</dbReference>
<reference evidence="1 2" key="1">
    <citation type="submission" date="2014-02" db="EMBL/GenBank/DDBJ databases">
        <authorList>
            <person name="Sears C."/>
            <person name="Carroll K."/>
            <person name="Sack B.R."/>
            <person name="Qadri F."/>
            <person name="Myers L.L."/>
            <person name="Chung G.-T."/>
            <person name="Escheverria P."/>
            <person name="Fraser C.M."/>
            <person name="Sadzewicz L."/>
            <person name="Shefchek K.A."/>
            <person name="Tallon L."/>
            <person name="Das S.P."/>
            <person name="Daugherty S."/>
            <person name="Mongodin E.F."/>
        </authorList>
    </citation>
    <scope>NUCLEOTIDE SEQUENCE [LARGE SCALE GENOMIC DNA]</scope>
    <source>
        <strain evidence="2">3988T(B)14</strain>
    </source>
</reference>
<dbReference type="GO" id="GO:0050660">
    <property type="term" value="F:flavin adenine dinucleotide binding"/>
    <property type="evidence" value="ECO:0007669"/>
    <property type="project" value="TreeGrafter"/>
</dbReference>
<dbReference type="GO" id="GO:0005829">
    <property type="term" value="C:cytosol"/>
    <property type="evidence" value="ECO:0007669"/>
    <property type="project" value="TreeGrafter"/>
</dbReference>
<dbReference type="GO" id="GO:0008767">
    <property type="term" value="F:UDP-galactopyranose mutase activity"/>
    <property type="evidence" value="ECO:0007669"/>
    <property type="project" value="TreeGrafter"/>
</dbReference>
<dbReference type="PATRIC" id="fig|1339315.3.peg.246"/>
<dbReference type="AlphaFoldDB" id="A0A015W8K5"/>
<dbReference type="InterPro" id="IPR036188">
    <property type="entry name" value="FAD/NAD-bd_sf"/>
</dbReference>
<comment type="caution">
    <text evidence="1">The sequence shown here is derived from an EMBL/GenBank/DDBJ whole genome shotgun (WGS) entry which is preliminary data.</text>
</comment>
<dbReference type="RefSeq" id="WP_022347951.1">
    <property type="nucleotide sequence ID" value="NZ_JGCY01000090.1"/>
</dbReference>
<protein>
    <submittedName>
        <fullName evidence="1">Pyridine nucleotide-disulfide oxidoreductase family protein</fullName>
    </submittedName>
</protein>
<evidence type="ECO:0000313" key="1">
    <source>
        <dbReference type="EMBL" id="EXY76820.1"/>
    </source>
</evidence>